<proteinExistence type="predicted"/>
<dbReference type="EMBL" id="AWXR01000138">
    <property type="protein sequence ID" value="ERM80193.1"/>
    <property type="molecule type" value="Genomic_DNA"/>
</dbReference>
<evidence type="ECO:0008006" key="4">
    <source>
        <dbReference type="Google" id="ProtNLM"/>
    </source>
</evidence>
<evidence type="ECO:0000313" key="3">
    <source>
        <dbReference type="Proteomes" id="UP000016843"/>
    </source>
</evidence>
<comment type="caution">
    <text evidence="2">The sequence shown here is derived from an EMBL/GenBank/DDBJ whole genome shotgun (WGS) entry which is preliminary data.</text>
</comment>
<reference evidence="2 3" key="1">
    <citation type="journal article" date="2013" name="Genome Announc.">
        <title>Draft Genome Sequence of the Psychrophilic and Alkaliphilic Rhodonellum psychrophilum Strain GCM71T.</title>
        <authorList>
            <person name="Hauptmann A.L."/>
            <person name="Glaring M.A."/>
            <person name="Hallin P.F."/>
            <person name="Prieme A."/>
            <person name="Stougaard P."/>
        </authorList>
    </citation>
    <scope>NUCLEOTIDE SEQUENCE [LARGE SCALE GENOMIC DNA]</scope>
    <source>
        <strain evidence="2 3">GCM71</strain>
    </source>
</reference>
<organism evidence="2 3">
    <name type="scientific">Rhodonellum psychrophilum GCM71 = DSM 17998</name>
    <dbReference type="NCBI Taxonomy" id="1123057"/>
    <lineage>
        <taxon>Bacteria</taxon>
        <taxon>Pseudomonadati</taxon>
        <taxon>Bacteroidota</taxon>
        <taxon>Cytophagia</taxon>
        <taxon>Cytophagales</taxon>
        <taxon>Cytophagaceae</taxon>
        <taxon>Rhodonellum</taxon>
    </lineage>
</organism>
<keyword evidence="1" id="KW-0812">Transmembrane</keyword>
<sequence>MKRLTFSSDNFSYISNLKKLSVMKTAGMILLILGAIGTVVFGIQAMQDSESFSLFGLDIAVSSANWTPVIISGVMLVVGLVLTAQGKK</sequence>
<evidence type="ECO:0000256" key="1">
    <source>
        <dbReference type="SAM" id="Phobius"/>
    </source>
</evidence>
<keyword evidence="1" id="KW-1133">Transmembrane helix</keyword>
<accession>U5BQK6</accession>
<keyword evidence="1" id="KW-0472">Membrane</keyword>
<gene>
    <name evidence="2" type="ORF">P872_14315</name>
</gene>
<feature type="transmembrane region" description="Helical" evidence="1">
    <location>
        <begin position="66"/>
        <end position="84"/>
    </location>
</feature>
<protein>
    <recommendedName>
        <fullName evidence="4">Transglycosylase</fullName>
    </recommendedName>
</protein>
<evidence type="ECO:0000313" key="2">
    <source>
        <dbReference type="EMBL" id="ERM80193.1"/>
    </source>
</evidence>
<dbReference type="AlphaFoldDB" id="U5BQK6"/>
<dbReference type="Proteomes" id="UP000016843">
    <property type="component" value="Unassembled WGS sequence"/>
</dbReference>
<name>U5BQK6_9BACT</name>
<keyword evidence="3" id="KW-1185">Reference proteome</keyword>
<feature type="transmembrane region" description="Helical" evidence="1">
    <location>
        <begin position="21"/>
        <end position="46"/>
    </location>
</feature>
<dbReference type="eggNOG" id="ENOG5033H1H">
    <property type="taxonomic scope" value="Bacteria"/>
</dbReference>